<dbReference type="Proteomes" id="UP000076722">
    <property type="component" value="Unassembled WGS sequence"/>
</dbReference>
<keyword evidence="3" id="KW-1185">Reference proteome</keyword>
<protein>
    <recommendedName>
        <fullName evidence="4">F-box domain-containing protein</fullName>
    </recommendedName>
</protein>
<proteinExistence type="predicted"/>
<dbReference type="AlphaFoldDB" id="A0A164YCU0"/>
<sequence>MSKEAAKEPFGFDSSCNSAIHRFPPEILEIVFAHAADLHANFPAVAAVLCRDWRLTALGHRILWNNLWISGTTPLQKLKAWDERLRGAKPAYNIRIVLPSTGLFYIGSELAGEEPGSIASGSASGAAVACADEWAATLKVVKKRKFDIASFHFDGDRDSFLWTFHILGNLGVSDVRIHLHDSQESMRWRKRIPSVEYLAWRDIAPRGIAWPPNGNDFEHGAKPADKRWVGKPPQILSFSGIPADFELPNNVAFPEDFFANVVALELLNLPVWQFPLPHSLLPALLQMTNLKSLTIEYLHTRTGHPATYNPPAVRPVSLVTHLQLGGNWKPMFLLDCFQFSSVRSLVLDQFCYEAATPSDVMNSIRSFIEVRAPLEKLCISRCTLGSYKEIITEFGRELPSLKELLILSSSTNNLVPSLVSPLESEFAYFPSLQHLHLITERNLQRFVVGRTKFFRRRRLASAENSTIPALDKTALVLINDMMKREYQSPCFDWAEDNMRLSRQVESLRGRNADAVPNRKEERPHRSLKNKLSRFSNNMKSALGLSSSW</sequence>
<evidence type="ECO:0000313" key="2">
    <source>
        <dbReference type="EMBL" id="KZS96799.1"/>
    </source>
</evidence>
<dbReference type="Gene3D" id="3.80.10.10">
    <property type="entry name" value="Ribonuclease Inhibitor"/>
    <property type="match status" value="1"/>
</dbReference>
<accession>A0A164YCU0</accession>
<feature type="compositionally biased region" description="Basic and acidic residues" evidence="1">
    <location>
        <begin position="507"/>
        <end position="524"/>
    </location>
</feature>
<name>A0A164YCU0_9AGAM</name>
<feature type="region of interest" description="Disordered" evidence="1">
    <location>
        <begin position="507"/>
        <end position="526"/>
    </location>
</feature>
<reference evidence="2 3" key="1">
    <citation type="journal article" date="2016" name="Mol. Biol. Evol.">
        <title>Comparative Genomics of Early-Diverging Mushroom-Forming Fungi Provides Insights into the Origins of Lignocellulose Decay Capabilities.</title>
        <authorList>
            <person name="Nagy L.G."/>
            <person name="Riley R."/>
            <person name="Tritt A."/>
            <person name="Adam C."/>
            <person name="Daum C."/>
            <person name="Floudas D."/>
            <person name="Sun H."/>
            <person name="Yadav J.S."/>
            <person name="Pangilinan J."/>
            <person name="Larsson K.H."/>
            <person name="Matsuura K."/>
            <person name="Barry K."/>
            <person name="Labutti K."/>
            <person name="Kuo R."/>
            <person name="Ohm R.A."/>
            <person name="Bhattacharya S.S."/>
            <person name="Shirouzu T."/>
            <person name="Yoshinaga Y."/>
            <person name="Martin F.M."/>
            <person name="Grigoriev I.V."/>
            <person name="Hibbett D.S."/>
        </authorList>
    </citation>
    <scope>NUCLEOTIDE SEQUENCE [LARGE SCALE GENOMIC DNA]</scope>
    <source>
        <strain evidence="2 3">HHB9708</strain>
    </source>
</reference>
<evidence type="ECO:0000313" key="3">
    <source>
        <dbReference type="Proteomes" id="UP000076722"/>
    </source>
</evidence>
<evidence type="ECO:0008006" key="4">
    <source>
        <dbReference type="Google" id="ProtNLM"/>
    </source>
</evidence>
<dbReference type="EMBL" id="KV419398">
    <property type="protein sequence ID" value="KZS96799.1"/>
    <property type="molecule type" value="Genomic_DNA"/>
</dbReference>
<gene>
    <name evidence="2" type="ORF">SISNIDRAFT_450542</name>
</gene>
<dbReference type="InterPro" id="IPR032675">
    <property type="entry name" value="LRR_dom_sf"/>
</dbReference>
<dbReference type="SUPFAM" id="SSF52047">
    <property type="entry name" value="RNI-like"/>
    <property type="match status" value="1"/>
</dbReference>
<evidence type="ECO:0000256" key="1">
    <source>
        <dbReference type="SAM" id="MobiDB-lite"/>
    </source>
</evidence>
<organism evidence="2 3">
    <name type="scientific">Sistotremastrum niveocremeum HHB9708</name>
    <dbReference type="NCBI Taxonomy" id="1314777"/>
    <lineage>
        <taxon>Eukaryota</taxon>
        <taxon>Fungi</taxon>
        <taxon>Dikarya</taxon>
        <taxon>Basidiomycota</taxon>
        <taxon>Agaricomycotina</taxon>
        <taxon>Agaricomycetes</taxon>
        <taxon>Sistotremastrales</taxon>
        <taxon>Sistotremastraceae</taxon>
        <taxon>Sertulicium</taxon>
        <taxon>Sertulicium niveocremeum</taxon>
    </lineage>
</organism>